<keyword evidence="4" id="KW-1185">Reference proteome</keyword>
<dbReference type="PANTHER" id="PTHR12598:SF0">
    <property type="entry name" value="COPPER HOMEOSTASIS PROTEIN CUTC HOMOLOG"/>
    <property type="match status" value="1"/>
</dbReference>
<gene>
    <name evidence="2" type="primary">cutC</name>
    <name evidence="3" type="ORF">J0X15_02450</name>
</gene>
<dbReference type="EMBL" id="JAFLNF010000001">
    <property type="protein sequence ID" value="MBO0344068.1"/>
    <property type="molecule type" value="Genomic_DNA"/>
</dbReference>
<reference evidence="3" key="1">
    <citation type="submission" date="2021-03" db="EMBL/GenBank/DDBJ databases">
        <title>Roseibium sp. CAU 1637 isolated from Incheon.</title>
        <authorList>
            <person name="Kim W."/>
        </authorList>
    </citation>
    <scope>NUCLEOTIDE SEQUENCE</scope>
    <source>
        <strain evidence="3">CAU 1637</strain>
    </source>
</reference>
<protein>
    <recommendedName>
        <fullName evidence="2">PF03932 family protein CutC</fullName>
    </recommendedName>
</protein>
<comment type="caution">
    <text evidence="3">The sequence shown here is derived from an EMBL/GenBank/DDBJ whole genome shotgun (WGS) entry which is preliminary data.</text>
</comment>
<dbReference type="CDD" id="cd00945">
    <property type="entry name" value="Aldolase_Class_I"/>
    <property type="match status" value="1"/>
</dbReference>
<keyword evidence="2" id="KW-0963">Cytoplasm</keyword>
<sequence>MQNKPVSSVLLEVCVDSTDGLAQAIAGGADRIELCSALSVGGLTPSAGFMKEAANSSIPVYPLLRPRDGDFCYSDAELDCLKVDIDTVRANELPGVVIGASREDGSLDVGALKLLADHAHGLDMTLHRAFDLVPDMREALEIAIELGFSRILTSGGESSAADGLETLQRLQKAAKGRITIMPGSGVKLSNIAKFQTGLKLTEIHSSCSVSTAGAGGKVRQLGFETANPKKTDAAFVAKLKAALSTNR</sequence>
<accession>A0A939EKC7</accession>
<dbReference type="RefSeq" id="WP_206937935.1">
    <property type="nucleotide sequence ID" value="NZ_JAFLNF010000001.1"/>
</dbReference>
<proteinExistence type="inferred from homology"/>
<dbReference type="HAMAP" id="MF_00795">
    <property type="entry name" value="CutC"/>
    <property type="match status" value="1"/>
</dbReference>
<dbReference type="Gene3D" id="3.20.20.380">
    <property type="entry name" value="Copper homeostasis (CutC) domain"/>
    <property type="match status" value="1"/>
</dbReference>
<dbReference type="InterPro" id="IPR005627">
    <property type="entry name" value="CutC-like"/>
</dbReference>
<comment type="caution">
    <text evidence="2">Once thought to be involved in copper homeostasis, experiments in E.coli have shown this is not the case.</text>
</comment>
<organism evidence="3 4">
    <name type="scientific">Roseibium limicola</name>
    <dbReference type="NCBI Taxonomy" id="2816037"/>
    <lineage>
        <taxon>Bacteria</taxon>
        <taxon>Pseudomonadati</taxon>
        <taxon>Pseudomonadota</taxon>
        <taxon>Alphaproteobacteria</taxon>
        <taxon>Hyphomicrobiales</taxon>
        <taxon>Stappiaceae</taxon>
        <taxon>Roseibium</taxon>
    </lineage>
</organism>
<evidence type="ECO:0000256" key="1">
    <source>
        <dbReference type="ARBA" id="ARBA00007768"/>
    </source>
</evidence>
<evidence type="ECO:0000313" key="4">
    <source>
        <dbReference type="Proteomes" id="UP000664779"/>
    </source>
</evidence>
<dbReference type="GO" id="GO:0005737">
    <property type="term" value="C:cytoplasm"/>
    <property type="evidence" value="ECO:0007669"/>
    <property type="project" value="UniProtKB-SubCell"/>
</dbReference>
<dbReference type="PANTHER" id="PTHR12598">
    <property type="entry name" value="COPPER HOMEOSTASIS PROTEIN CUTC"/>
    <property type="match status" value="1"/>
</dbReference>
<dbReference type="InterPro" id="IPR036822">
    <property type="entry name" value="CutC-like_dom_sf"/>
</dbReference>
<name>A0A939EKC7_9HYPH</name>
<dbReference type="AlphaFoldDB" id="A0A939EKC7"/>
<dbReference type="GO" id="GO:0005507">
    <property type="term" value="F:copper ion binding"/>
    <property type="evidence" value="ECO:0007669"/>
    <property type="project" value="TreeGrafter"/>
</dbReference>
<comment type="subcellular location">
    <subcellularLocation>
        <location evidence="2">Cytoplasm</location>
    </subcellularLocation>
</comment>
<dbReference type="Pfam" id="PF03932">
    <property type="entry name" value="CutC"/>
    <property type="match status" value="1"/>
</dbReference>
<comment type="similarity">
    <text evidence="1 2">Belongs to the CutC family.</text>
</comment>
<dbReference type="SUPFAM" id="SSF110395">
    <property type="entry name" value="CutC-like"/>
    <property type="match status" value="1"/>
</dbReference>
<evidence type="ECO:0000313" key="3">
    <source>
        <dbReference type="EMBL" id="MBO0344068.1"/>
    </source>
</evidence>
<dbReference type="Proteomes" id="UP000664779">
    <property type="component" value="Unassembled WGS sequence"/>
</dbReference>
<evidence type="ECO:0000256" key="2">
    <source>
        <dbReference type="HAMAP-Rule" id="MF_00795"/>
    </source>
</evidence>